<dbReference type="InterPro" id="IPR007345">
    <property type="entry name" value="Polysacch_pyruvyl_Trfase"/>
</dbReference>
<accession>B5L430</accession>
<evidence type="ECO:0000259" key="1">
    <source>
        <dbReference type="Pfam" id="PF04230"/>
    </source>
</evidence>
<protein>
    <submittedName>
        <fullName evidence="2">WffR</fullName>
    </submittedName>
</protein>
<dbReference type="AlphaFoldDB" id="B5L430"/>
<sequence length="310" mass="36277">MINNWVALMDSLKNSHSEIANLIGEARIAFIDIPMYFNVGDLLIYFGTEAFIKEYNLNVIYRTGMNVDLKKLKDVDVILFQGGGNFGDLYPHHQQLREKITLKFPNKKIICLPQTLHFNNEEELERSAKIFKKHSDFHLYVRDQESLTIGYQFTDNIKLIPDMAHSLHPLIDINECDINRESYRILHMVRSDKEANSNNANNMLSKRSFDWANIISPSMYLMGRSIIILDKLRYSNSMKFWDKIASDMVFKSINYFMSHNEVYSDRLHGIILAALLGKKIRCFDNNYKKNSRYISCWLKEYPSLKNASDF</sequence>
<dbReference type="Pfam" id="PF04230">
    <property type="entry name" value="PS_pyruv_trans"/>
    <property type="match status" value="1"/>
</dbReference>
<organism evidence="2">
    <name type="scientific">Shigella dysenteriae</name>
    <dbReference type="NCBI Taxonomy" id="622"/>
    <lineage>
        <taxon>Bacteria</taxon>
        <taxon>Pseudomonadati</taxon>
        <taxon>Pseudomonadota</taxon>
        <taxon>Gammaproteobacteria</taxon>
        <taxon>Enterobacterales</taxon>
        <taxon>Enterobacteriaceae</taxon>
        <taxon>Shigella</taxon>
    </lineage>
</organism>
<evidence type="ECO:0000313" key="2">
    <source>
        <dbReference type="EMBL" id="ACD37114.1"/>
    </source>
</evidence>
<reference evidence="2" key="1">
    <citation type="journal article" date="2008" name="FEMS Microbiol. Rev.">
        <title>Structure and genetics of Shigella O antigens.</title>
        <authorList>
            <person name="Liu B."/>
            <person name="Knirel Y.A."/>
            <person name="Feng L."/>
            <person name="Perepelov A.V."/>
            <person name="Senchenkova S.N."/>
            <person name="Wang Q."/>
            <person name="Reeves P.R."/>
            <person name="Wang L."/>
        </authorList>
    </citation>
    <scope>NUCLEOTIDE SEQUENCE</scope>
</reference>
<dbReference type="RefSeq" id="WP_134807069.1">
    <property type="nucleotide sequence ID" value="NZ_CP026828.1"/>
</dbReference>
<gene>
    <name evidence="2" type="primary">wffR</name>
</gene>
<feature type="domain" description="Polysaccharide pyruvyl transferase" evidence="1">
    <location>
        <begin position="38"/>
        <end position="286"/>
    </location>
</feature>
<proteinExistence type="predicted"/>
<name>B5L430_SHIDY</name>
<dbReference type="EMBL" id="EU296416">
    <property type="protein sequence ID" value="ACD37114.1"/>
    <property type="molecule type" value="Genomic_DNA"/>
</dbReference>